<dbReference type="Proteomes" id="UP000094723">
    <property type="component" value="Plasmid pLS_2"/>
</dbReference>
<evidence type="ECO:0000256" key="1">
    <source>
        <dbReference type="SAM" id="Phobius"/>
    </source>
</evidence>
<protein>
    <submittedName>
        <fullName evidence="3">Uncharacterized protein</fullName>
    </submittedName>
</protein>
<gene>
    <name evidence="2" type="ORF">BHF65_09535</name>
    <name evidence="3" type="ORF">BHF65_09785</name>
</gene>
<dbReference type="EMBL" id="CP017108">
    <property type="protein sequence ID" value="AOO74501.1"/>
    <property type="molecule type" value="Genomic_DNA"/>
</dbReference>
<name>A0A1D7TUC9_9LACO</name>
<reference evidence="3 4" key="1">
    <citation type="submission" date="2016-09" db="EMBL/GenBank/DDBJ databases">
        <title>Complete Genome Sequence of Lactobacillus salivarius Jin.</title>
        <authorList>
            <person name="Jin N."/>
            <person name="Li C."/>
            <person name="Wang M."/>
            <person name="Ren D."/>
            <person name="Di Y."/>
            <person name="Pan R."/>
            <person name="Du S."/>
            <person name="Lu H."/>
            <person name="Li X."/>
            <person name="Tian M."/>
        </authorList>
    </citation>
    <scope>NUCLEOTIDE SEQUENCE [LARGE SCALE GENOMIC DNA]</scope>
    <source>
        <strain evidence="3 4">CICC 23174</strain>
        <plasmid evidence="2">pLS_1</plasmid>
        <plasmid evidence="4">pls_1 sequence</plasmid>
        <plasmid evidence="3">pLS_2</plasmid>
        <plasmid evidence="4">pls_2 sequence</plasmid>
    </source>
</reference>
<keyword evidence="3" id="KW-0614">Plasmid</keyword>
<proteinExistence type="predicted"/>
<dbReference type="RefSeq" id="WP_069469620.1">
    <property type="nucleotide sequence ID" value="NZ_CP017108.1"/>
</dbReference>
<keyword evidence="1" id="KW-0472">Membrane</keyword>
<sequence length="217" mass="24757">MNSRLSIISSLICIIILSCLLVIFKVDQSKINGQANELTLELNKKKKELQQVKETQQKKFLKQARKSNNVNERMSAEQILASQELSTQANKFFGIITTFDSQKDWLNREKKVQSLVTPNVLLNKSIFNNGLDNTGRSIIETTKSHASFKTATTQSAMLKDNQIEGIVHVVYEAWQDNHTSGIRTEVYQVKYSLVEHKFTDVQDLGMENQEADISYQK</sequence>
<geneLocation type="plasmid" evidence="3">
    <name>pLS_2</name>
</geneLocation>
<evidence type="ECO:0000313" key="2">
    <source>
        <dbReference type="EMBL" id="AOO74501.1"/>
    </source>
</evidence>
<organism evidence="3 4">
    <name type="scientific">Ligilactobacillus salivarius</name>
    <dbReference type="NCBI Taxonomy" id="1624"/>
    <lineage>
        <taxon>Bacteria</taxon>
        <taxon>Bacillati</taxon>
        <taxon>Bacillota</taxon>
        <taxon>Bacilli</taxon>
        <taxon>Lactobacillales</taxon>
        <taxon>Lactobacillaceae</taxon>
        <taxon>Ligilactobacillus</taxon>
    </lineage>
</organism>
<geneLocation type="plasmid" evidence="4">
    <name>pls_1 sequence</name>
</geneLocation>
<keyword evidence="1" id="KW-0812">Transmembrane</keyword>
<dbReference type="Proteomes" id="UP000094723">
    <property type="component" value="Plasmid pLS_1"/>
</dbReference>
<evidence type="ECO:0000313" key="4">
    <source>
        <dbReference type="Proteomes" id="UP000094723"/>
    </source>
</evidence>
<geneLocation type="plasmid" evidence="4">
    <name>pls_2 sequence</name>
</geneLocation>
<evidence type="ECO:0000313" key="3">
    <source>
        <dbReference type="EMBL" id="AOO74559.1"/>
    </source>
</evidence>
<dbReference type="PROSITE" id="PS51257">
    <property type="entry name" value="PROKAR_LIPOPROTEIN"/>
    <property type="match status" value="1"/>
</dbReference>
<dbReference type="AlphaFoldDB" id="A0A1D7TUC9"/>
<geneLocation type="plasmid" evidence="2">
    <name>pLS_1</name>
</geneLocation>
<dbReference type="EMBL" id="CP017109">
    <property type="protein sequence ID" value="AOO74559.1"/>
    <property type="molecule type" value="Genomic_DNA"/>
</dbReference>
<keyword evidence="1" id="KW-1133">Transmembrane helix</keyword>
<feature type="transmembrane region" description="Helical" evidence="1">
    <location>
        <begin position="6"/>
        <end position="24"/>
    </location>
</feature>
<accession>A0A1D7TUC9</accession>